<dbReference type="SUPFAM" id="SSF49599">
    <property type="entry name" value="TRAF domain-like"/>
    <property type="match status" value="1"/>
</dbReference>
<dbReference type="Proteomes" id="UP000324705">
    <property type="component" value="Chromosome 2B"/>
</dbReference>
<dbReference type="PANTHER" id="PTHR26379:SF388">
    <property type="entry name" value="OS04G0625700 PROTEIN"/>
    <property type="match status" value="1"/>
</dbReference>
<organism evidence="6 7">
    <name type="scientific">Triticum turgidum subsp. durum</name>
    <name type="common">Durum wheat</name>
    <name type="synonym">Triticum durum</name>
    <dbReference type="NCBI Taxonomy" id="4567"/>
    <lineage>
        <taxon>Eukaryota</taxon>
        <taxon>Viridiplantae</taxon>
        <taxon>Streptophyta</taxon>
        <taxon>Embryophyta</taxon>
        <taxon>Tracheophyta</taxon>
        <taxon>Spermatophyta</taxon>
        <taxon>Magnoliopsida</taxon>
        <taxon>Liliopsida</taxon>
        <taxon>Poales</taxon>
        <taxon>Poaceae</taxon>
        <taxon>BOP clade</taxon>
        <taxon>Pooideae</taxon>
        <taxon>Triticodae</taxon>
        <taxon>Triticeae</taxon>
        <taxon>Triticinae</taxon>
        <taxon>Triticum</taxon>
    </lineage>
</organism>
<dbReference type="Gene3D" id="3.30.710.10">
    <property type="entry name" value="Potassium Channel Kv1.1, Chain A"/>
    <property type="match status" value="1"/>
</dbReference>
<dbReference type="InterPro" id="IPR000210">
    <property type="entry name" value="BTB/POZ_dom"/>
</dbReference>
<feature type="region of interest" description="Disordered" evidence="3">
    <location>
        <begin position="347"/>
        <end position="375"/>
    </location>
</feature>
<dbReference type="Pfam" id="PF00651">
    <property type="entry name" value="BTB"/>
    <property type="match status" value="1"/>
</dbReference>
<dbReference type="OMA" id="NIMDAST"/>
<accession>A0A9R1RSU7</accession>
<dbReference type="SMART" id="SM00225">
    <property type="entry name" value="BTB"/>
    <property type="match status" value="1"/>
</dbReference>
<dbReference type="PANTHER" id="PTHR26379">
    <property type="entry name" value="BTB/POZ AND MATH DOMAIN-CONTAINING PROTEIN 1"/>
    <property type="match status" value="1"/>
</dbReference>
<protein>
    <submittedName>
        <fullName evidence="6">Uncharacterized protein</fullName>
    </submittedName>
</protein>
<feature type="compositionally biased region" description="Basic and acidic residues" evidence="3">
    <location>
        <begin position="356"/>
        <end position="365"/>
    </location>
</feature>
<evidence type="ECO:0000259" key="4">
    <source>
        <dbReference type="PROSITE" id="PS50097"/>
    </source>
</evidence>
<dbReference type="EMBL" id="LT934114">
    <property type="protein sequence ID" value="VAH52151.1"/>
    <property type="molecule type" value="Genomic_DNA"/>
</dbReference>
<evidence type="ECO:0000256" key="3">
    <source>
        <dbReference type="SAM" id="MobiDB-lite"/>
    </source>
</evidence>
<dbReference type="GO" id="GO:0016567">
    <property type="term" value="P:protein ubiquitination"/>
    <property type="evidence" value="ECO:0007669"/>
    <property type="project" value="InterPro"/>
</dbReference>
<dbReference type="InterPro" id="IPR011333">
    <property type="entry name" value="SKP1/BTB/POZ_sf"/>
</dbReference>
<feature type="compositionally biased region" description="Basic residues" evidence="3">
    <location>
        <begin position="366"/>
        <end position="375"/>
    </location>
</feature>
<dbReference type="Pfam" id="PF24570">
    <property type="entry name" value="BACK_BPM_SPOP"/>
    <property type="match status" value="1"/>
</dbReference>
<dbReference type="CDD" id="cd00121">
    <property type="entry name" value="MATH"/>
    <property type="match status" value="1"/>
</dbReference>
<dbReference type="Gene3D" id="2.60.210.10">
    <property type="entry name" value="Apoptosis, Tumor Necrosis Factor Receptor Associated Protein 2, Chain A"/>
    <property type="match status" value="1"/>
</dbReference>
<comment type="similarity">
    <text evidence="2">Belongs to the Tdpoz family.</text>
</comment>
<sequence>MAMANEDGATSAGDYYCIPEATSSTSITHHHTATFDFVVTDYLQLKGMGVGEFVASSVFKVGGYKWELNFYPDGITQYRCGDNTSCYVRYLGGAKDVKAKFALSMLRTSSQAEVVSCRAKEHVFSQRNDERGRRRFVSRWSLKSLSREGEGDGSFTIRCVLTVSKESPLVLQGKLEPWIGDPTGADVTFRVGGRKFPAHRILLASQSPVFKAQLFGPMAEKDMGRVKVVDVEPTIFQMMLHYVYTDSLPPCDDKDGYSVATLQHLLVAADRYGLGMLRLMCERKLCEKIDVKTVRSTFALANQHNCEQLKSDCLWFMSSPKVLGAVLETEGFKEHFMPSCRPMALEEGASGKKCRHREEKIDPNKKKIKKIRTKQ</sequence>
<dbReference type="InterPro" id="IPR002083">
    <property type="entry name" value="MATH/TRAF_dom"/>
</dbReference>
<evidence type="ECO:0000256" key="1">
    <source>
        <dbReference type="ARBA" id="ARBA00004906"/>
    </source>
</evidence>
<reference evidence="6 7" key="1">
    <citation type="submission" date="2017-09" db="EMBL/GenBank/DDBJ databases">
        <authorList>
            <consortium name="International Durum Wheat Genome Sequencing Consortium (IDWGSC)"/>
            <person name="Milanesi L."/>
        </authorList>
    </citation>
    <scope>NUCLEOTIDE SEQUENCE [LARGE SCALE GENOMIC DNA]</scope>
    <source>
        <strain evidence="7">cv. Svevo</strain>
    </source>
</reference>
<feature type="domain" description="MATH" evidence="5">
    <location>
        <begin position="32"/>
        <end position="161"/>
    </location>
</feature>
<dbReference type="SMART" id="SM00061">
    <property type="entry name" value="MATH"/>
    <property type="match status" value="1"/>
</dbReference>
<evidence type="ECO:0000259" key="5">
    <source>
        <dbReference type="PROSITE" id="PS50144"/>
    </source>
</evidence>
<dbReference type="PROSITE" id="PS50097">
    <property type="entry name" value="BTB"/>
    <property type="match status" value="1"/>
</dbReference>
<feature type="domain" description="BTB" evidence="4">
    <location>
        <begin position="185"/>
        <end position="252"/>
    </location>
</feature>
<comment type="pathway">
    <text evidence="1">Protein modification; protein ubiquitination.</text>
</comment>
<dbReference type="Gramene" id="TRITD2Bv1G225120.1">
    <property type="protein sequence ID" value="TRITD2Bv1G225120.1"/>
    <property type="gene ID" value="TRITD2Bv1G225120"/>
</dbReference>
<evidence type="ECO:0000313" key="6">
    <source>
        <dbReference type="EMBL" id="VAH52151.1"/>
    </source>
</evidence>
<dbReference type="Gene3D" id="6.10.250.3030">
    <property type="match status" value="1"/>
</dbReference>
<dbReference type="InterPro" id="IPR045005">
    <property type="entry name" value="BPM1-6"/>
</dbReference>
<proteinExistence type="inferred from homology"/>
<dbReference type="InterPro" id="IPR008974">
    <property type="entry name" value="TRAF-like"/>
</dbReference>
<evidence type="ECO:0000313" key="7">
    <source>
        <dbReference type="Proteomes" id="UP000324705"/>
    </source>
</evidence>
<dbReference type="InterPro" id="IPR056423">
    <property type="entry name" value="BACK_BPM_SPOP"/>
</dbReference>
<dbReference type="AlphaFoldDB" id="A0A9R1RSU7"/>
<dbReference type="Pfam" id="PF22486">
    <property type="entry name" value="MATH_2"/>
    <property type="match status" value="1"/>
</dbReference>
<name>A0A9R1RSU7_TRITD</name>
<gene>
    <name evidence="6" type="ORF">TRITD_2Bv1G225120</name>
</gene>
<dbReference type="PROSITE" id="PS50144">
    <property type="entry name" value="MATH"/>
    <property type="match status" value="1"/>
</dbReference>
<dbReference type="SUPFAM" id="SSF54695">
    <property type="entry name" value="POZ domain"/>
    <property type="match status" value="1"/>
</dbReference>
<keyword evidence="7" id="KW-1185">Reference proteome</keyword>
<evidence type="ECO:0000256" key="2">
    <source>
        <dbReference type="ARBA" id="ARBA00010846"/>
    </source>
</evidence>